<comment type="caution">
    <text evidence="2">The sequence shown here is derived from an EMBL/GenBank/DDBJ whole genome shotgun (WGS) entry which is preliminary data.</text>
</comment>
<keyword evidence="1" id="KW-1133">Transmembrane helix</keyword>
<feature type="transmembrane region" description="Helical" evidence="1">
    <location>
        <begin position="14"/>
        <end position="33"/>
    </location>
</feature>
<dbReference type="Proteomes" id="UP000004757">
    <property type="component" value="Unassembled WGS sequence"/>
</dbReference>
<evidence type="ECO:0000313" key="3">
    <source>
        <dbReference type="Proteomes" id="UP000004757"/>
    </source>
</evidence>
<feature type="transmembrane region" description="Helical" evidence="1">
    <location>
        <begin position="45"/>
        <end position="66"/>
    </location>
</feature>
<accession>D4XVS6</accession>
<dbReference type="AlphaFoldDB" id="D4XVS6"/>
<reference evidence="2 3" key="1">
    <citation type="submission" date="2010-03" db="EMBL/GenBank/DDBJ databases">
        <authorList>
            <person name="Glass J.I."/>
            <person name="Benders G.A."/>
            <person name="Durkin A.S."/>
            <person name="Farmerie W.G."/>
            <person name="Hlavinka K."/>
            <person name="Hostetler J."/>
            <person name="Jackson J."/>
            <person name="May M.A."/>
            <person name="Miller R.H."/>
            <person name="Paralanov V."/>
            <person name="Radune D."/>
            <person name="Szczypinski B."/>
            <person name="Brown D.R."/>
        </authorList>
    </citation>
    <scope>NUCLEOTIDE SEQUENCE [LARGE SCALE GENOMIC DNA]</scope>
    <source>
        <strain evidence="2 3">A21JP2</strain>
    </source>
</reference>
<dbReference type="eggNOG" id="ENOG5030N4U">
    <property type="taxonomic scope" value="Bacteria"/>
</dbReference>
<keyword evidence="3" id="KW-1185">Reference proteome</keyword>
<keyword evidence="1" id="KW-0812">Transmembrane</keyword>
<gene>
    <name evidence="2" type="ORF">MALL_0213</name>
</gene>
<dbReference type="EMBL" id="ADNC01000011">
    <property type="protein sequence ID" value="EFF41558.1"/>
    <property type="molecule type" value="Genomic_DNA"/>
</dbReference>
<evidence type="ECO:0000256" key="1">
    <source>
        <dbReference type="SAM" id="Phobius"/>
    </source>
</evidence>
<name>D4XVS6_9BACT</name>
<protein>
    <submittedName>
        <fullName evidence="2">Uncharacterized protein</fullName>
    </submittedName>
</protein>
<dbReference type="STRING" id="747682.MALL_0213"/>
<proteinExistence type="predicted"/>
<keyword evidence="1" id="KW-0472">Membrane</keyword>
<organism evidence="2 3">
    <name type="scientific">Mycoplasmopsis alligatoris A21JP2</name>
    <dbReference type="NCBI Taxonomy" id="747682"/>
    <lineage>
        <taxon>Bacteria</taxon>
        <taxon>Bacillati</taxon>
        <taxon>Mycoplasmatota</taxon>
        <taxon>Mycoplasmoidales</taxon>
        <taxon>Metamycoplasmataceae</taxon>
        <taxon>Mycoplasmopsis</taxon>
    </lineage>
</organism>
<sequence>MTNMWNNMHSGKKLYSVLWLLFSIMLIVTVLVVSFKTQIDNPNAVASIALIFVLIMMAAIFTTVYVNLRIKKESSKGGKK</sequence>
<evidence type="ECO:0000313" key="2">
    <source>
        <dbReference type="EMBL" id="EFF41558.1"/>
    </source>
</evidence>